<accession>A0A1B7MG02</accession>
<proteinExistence type="predicted"/>
<dbReference type="InParanoid" id="A0A1B7MG02"/>
<keyword evidence="2" id="KW-1185">Reference proteome</keyword>
<organism evidence="1 2">
    <name type="scientific">Rhizopogon vinicolor AM-OR11-026</name>
    <dbReference type="NCBI Taxonomy" id="1314800"/>
    <lineage>
        <taxon>Eukaryota</taxon>
        <taxon>Fungi</taxon>
        <taxon>Dikarya</taxon>
        <taxon>Basidiomycota</taxon>
        <taxon>Agaricomycotina</taxon>
        <taxon>Agaricomycetes</taxon>
        <taxon>Agaricomycetidae</taxon>
        <taxon>Boletales</taxon>
        <taxon>Suillineae</taxon>
        <taxon>Rhizopogonaceae</taxon>
        <taxon>Rhizopogon</taxon>
    </lineage>
</organism>
<gene>
    <name evidence="1" type="ORF">K503DRAFT_78262</name>
</gene>
<name>A0A1B7MG02_9AGAM</name>
<feature type="non-terminal residue" evidence="1">
    <location>
        <position position="1"/>
    </location>
</feature>
<evidence type="ECO:0000313" key="1">
    <source>
        <dbReference type="EMBL" id="OAX31520.1"/>
    </source>
</evidence>
<evidence type="ECO:0000313" key="2">
    <source>
        <dbReference type="Proteomes" id="UP000092154"/>
    </source>
</evidence>
<dbReference type="EMBL" id="KV449363">
    <property type="protein sequence ID" value="OAX31520.1"/>
    <property type="molecule type" value="Genomic_DNA"/>
</dbReference>
<reference evidence="1 2" key="1">
    <citation type="submission" date="2016-06" db="EMBL/GenBank/DDBJ databases">
        <title>Comparative genomics of the ectomycorrhizal sister species Rhizopogon vinicolor and Rhizopogon vesiculosus (Basidiomycota: Boletales) reveals a divergence of the mating type B locus.</title>
        <authorList>
            <consortium name="DOE Joint Genome Institute"/>
            <person name="Mujic A.B."/>
            <person name="Kuo A."/>
            <person name="Tritt A."/>
            <person name="Lipzen A."/>
            <person name="Chen C."/>
            <person name="Johnson J."/>
            <person name="Sharma A."/>
            <person name="Barry K."/>
            <person name="Grigoriev I.V."/>
            <person name="Spatafora J.W."/>
        </authorList>
    </citation>
    <scope>NUCLEOTIDE SEQUENCE [LARGE SCALE GENOMIC DNA]</scope>
    <source>
        <strain evidence="1 2">AM-OR11-026</strain>
    </source>
</reference>
<dbReference type="AlphaFoldDB" id="A0A1B7MG02"/>
<sequence length="60" mass="6683">ANASGLVSGWSTDLQLYSYTCLYPYYYIVIVHCCNMVTCIHCEKTNCVSSLGDGHEDRSP</sequence>
<dbReference type="Proteomes" id="UP000092154">
    <property type="component" value="Unassembled WGS sequence"/>
</dbReference>
<protein>
    <submittedName>
        <fullName evidence="1">Uncharacterized protein</fullName>
    </submittedName>
</protein>